<keyword evidence="1" id="KW-0812">Transmembrane</keyword>
<evidence type="ECO:0008006" key="4">
    <source>
        <dbReference type="Google" id="ProtNLM"/>
    </source>
</evidence>
<evidence type="ECO:0000256" key="1">
    <source>
        <dbReference type="SAM" id="Phobius"/>
    </source>
</evidence>
<keyword evidence="1" id="KW-0472">Membrane</keyword>
<dbReference type="EMBL" id="JAESIY010000007">
    <property type="protein sequence ID" value="MBL3657368.1"/>
    <property type="molecule type" value="Genomic_DNA"/>
</dbReference>
<protein>
    <recommendedName>
        <fullName evidence="4">Phosphatidate cytidylyltransferase</fullName>
    </recommendedName>
</protein>
<comment type="caution">
    <text evidence="2">The sequence shown here is derived from an EMBL/GenBank/DDBJ whole genome shotgun (WGS) entry which is preliminary data.</text>
</comment>
<accession>A0A937JZG0</accession>
<reference evidence="2" key="1">
    <citation type="submission" date="2021-01" db="EMBL/GenBank/DDBJ databases">
        <title>Fulvivirga kasyanovii gen. nov., sp nov., a novel member of the phylum Bacteroidetes isolated from seawater in a mussel farm.</title>
        <authorList>
            <person name="Zhao L.-H."/>
            <person name="Wang Z.-J."/>
        </authorList>
    </citation>
    <scope>NUCLEOTIDE SEQUENCE</scope>
    <source>
        <strain evidence="2">2943</strain>
    </source>
</reference>
<evidence type="ECO:0000313" key="3">
    <source>
        <dbReference type="Proteomes" id="UP000659388"/>
    </source>
</evidence>
<dbReference type="RefSeq" id="WP_202245145.1">
    <property type="nucleotide sequence ID" value="NZ_JAESIY010000007.1"/>
</dbReference>
<sequence>MKSLKWSTALLFLAFLLPGCEVIGGIFKAGFWTGIIVVFLIVAIIIWLVVKFRR</sequence>
<proteinExistence type="predicted"/>
<keyword evidence="1" id="KW-1133">Transmembrane helix</keyword>
<dbReference type="Proteomes" id="UP000659388">
    <property type="component" value="Unassembled WGS sequence"/>
</dbReference>
<name>A0A937JZG0_9BACT</name>
<keyword evidence="3" id="KW-1185">Reference proteome</keyword>
<feature type="transmembrane region" description="Helical" evidence="1">
    <location>
        <begin position="32"/>
        <end position="50"/>
    </location>
</feature>
<organism evidence="2 3">
    <name type="scientific">Fulvivirga sediminis</name>
    <dbReference type="NCBI Taxonomy" id="2803949"/>
    <lineage>
        <taxon>Bacteria</taxon>
        <taxon>Pseudomonadati</taxon>
        <taxon>Bacteroidota</taxon>
        <taxon>Cytophagia</taxon>
        <taxon>Cytophagales</taxon>
        <taxon>Fulvivirgaceae</taxon>
        <taxon>Fulvivirga</taxon>
    </lineage>
</organism>
<dbReference type="AlphaFoldDB" id="A0A937JZG0"/>
<gene>
    <name evidence="2" type="ORF">JL102_14570</name>
</gene>
<evidence type="ECO:0000313" key="2">
    <source>
        <dbReference type="EMBL" id="MBL3657368.1"/>
    </source>
</evidence>